<dbReference type="Pfam" id="PF20177">
    <property type="entry name" value="DUF6542"/>
    <property type="match status" value="1"/>
</dbReference>
<dbReference type="AlphaFoldDB" id="A0A1H7FNM8"/>
<proteinExistence type="predicted"/>
<gene>
    <name evidence="3" type="ORF">SAMN05414137_101338</name>
</gene>
<reference evidence="4" key="1">
    <citation type="submission" date="2016-10" db="EMBL/GenBank/DDBJ databases">
        <authorList>
            <person name="Varghese N."/>
        </authorList>
    </citation>
    <scope>NUCLEOTIDE SEQUENCE [LARGE SCALE GENOMIC DNA]</scope>
    <source>
        <strain evidence="4">DSM 45096 / BCRC 16803 / CGMCC 4.1857 / CIP 109030 / JCM 12277 / KCTC 19219 / NBRC 100920 / 33214</strain>
    </source>
</reference>
<feature type="domain" description="DUF6542" evidence="2">
    <location>
        <begin position="30"/>
        <end position="145"/>
    </location>
</feature>
<dbReference type="RefSeq" id="WP_042442236.1">
    <property type="nucleotide sequence ID" value="NZ_BBPN01000002.1"/>
</dbReference>
<evidence type="ECO:0000313" key="4">
    <source>
        <dbReference type="Proteomes" id="UP000183015"/>
    </source>
</evidence>
<keyword evidence="1" id="KW-0812">Transmembrane</keyword>
<dbReference type="eggNOG" id="ENOG5033Y7D">
    <property type="taxonomic scope" value="Bacteria"/>
</dbReference>
<feature type="transmembrane region" description="Helical" evidence="1">
    <location>
        <begin position="31"/>
        <end position="49"/>
    </location>
</feature>
<keyword evidence="4" id="KW-1185">Reference proteome</keyword>
<accession>A0A1H7FNM8</accession>
<sequence>MVLPKPARSPEAVIRPARPAAAGAVRVPQRLTAVGCGVLMLVACLAAGWLDQLLFDSSGVLLGLGYLAASFQASVKVRSSDLAAAPISGPICFALALLFFGPAAGPGWGGHVIGLAEALALDAGWLFAGTGLSVTIALARHFSLAHARKKAASD</sequence>
<dbReference type="InterPro" id="IPR046672">
    <property type="entry name" value="DUF6542"/>
</dbReference>
<feature type="transmembrane region" description="Helical" evidence="1">
    <location>
        <begin position="55"/>
        <end position="75"/>
    </location>
</feature>
<feature type="transmembrane region" description="Helical" evidence="1">
    <location>
        <begin position="82"/>
        <end position="103"/>
    </location>
</feature>
<protein>
    <recommendedName>
        <fullName evidence="2">DUF6542 domain-containing protein</fullName>
    </recommendedName>
</protein>
<dbReference type="Proteomes" id="UP000183015">
    <property type="component" value="Unassembled WGS sequence"/>
</dbReference>
<name>A0A1H7FNM8_STRJI</name>
<evidence type="ECO:0000256" key="1">
    <source>
        <dbReference type="SAM" id="Phobius"/>
    </source>
</evidence>
<keyword evidence="1" id="KW-1133">Transmembrane helix</keyword>
<organism evidence="3 4">
    <name type="scientific">Streptacidiphilus jiangxiensis</name>
    <dbReference type="NCBI Taxonomy" id="235985"/>
    <lineage>
        <taxon>Bacteria</taxon>
        <taxon>Bacillati</taxon>
        <taxon>Actinomycetota</taxon>
        <taxon>Actinomycetes</taxon>
        <taxon>Kitasatosporales</taxon>
        <taxon>Streptomycetaceae</taxon>
        <taxon>Streptacidiphilus</taxon>
    </lineage>
</organism>
<keyword evidence="1" id="KW-0472">Membrane</keyword>
<evidence type="ECO:0000259" key="2">
    <source>
        <dbReference type="Pfam" id="PF20177"/>
    </source>
</evidence>
<dbReference type="OrthoDB" id="4334282at2"/>
<dbReference type="EMBL" id="FOAZ01000001">
    <property type="protein sequence ID" value="SEK27551.1"/>
    <property type="molecule type" value="Genomic_DNA"/>
</dbReference>
<evidence type="ECO:0000313" key="3">
    <source>
        <dbReference type="EMBL" id="SEK27551.1"/>
    </source>
</evidence>
<feature type="transmembrane region" description="Helical" evidence="1">
    <location>
        <begin position="123"/>
        <end position="142"/>
    </location>
</feature>